<evidence type="ECO:0000313" key="1">
    <source>
        <dbReference type="EMBL" id="VDM83354.1"/>
    </source>
</evidence>
<dbReference type="GO" id="GO:0004089">
    <property type="term" value="F:carbonate dehydratase activity"/>
    <property type="evidence" value="ECO:0007669"/>
    <property type="project" value="InterPro"/>
</dbReference>
<gene>
    <name evidence="1" type="ORF">SVUK_LOCUS18352</name>
</gene>
<dbReference type="InterPro" id="IPR001765">
    <property type="entry name" value="Carbonic_anhydrase"/>
</dbReference>
<proteinExistence type="predicted"/>
<dbReference type="PANTHER" id="PTHR11002">
    <property type="entry name" value="CARBONIC ANHYDRASE"/>
    <property type="match status" value="1"/>
</dbReference>
<name>A0A3P7JWS7_STRVU</name>
<dbReference type="EMBL" id="UYYB01122573">
    <property type="protein sequence ID" value="VDM83354.1"/>
    <property type="molecule type" value="Genomic_DNA"/>
</dbReference>
<evidence type="ECO:0000313" key="2">
    <source>
        <dbReference type="Proteomes" id="UP000270094"/>
    </source>
</evidence>
<dbReference type="AlphaFoldDB" id="A0A3P7JWS7"/>
<accession>A0A3P7JWS7</accession>
<dbReference type="OrthoDB" id="10020193at2759"/>
<organism evidence="1 2">
    <name type="scientific">Strongylus vulgaris</name>
    <name type="common">Blood worm</name>
    <dbReference type="NCBI Taxonomy" id="40348"/>
    <lineage>
        <taxon>Eukaryota</taxon>
        <taxon>Metazoa</taxon>
        <taxon>Ecdysozoa</taxon>
        <taxon>Nematoda</taxon>
        <taxon>Chromadorea</taxon>
        <taxon>Rhabditida</taxon>
        <taxon>Rhabditina</taxon>
        <taxon>Rhabditomorpha</taxon>
        <taxon>Strongyloidea</taxon>
        <taxon>Strongylidae</taxon>
        <taxon>Strongylus</taxon>
    </lineage>
</organism>
<dbReference type="Proteomes" id="UP000270094">
    <property type="component" value="Unassembled WGS sequence"/>
</dbReference>
<sequence length="113" mass="13451">MCCCAMRYLTDFLEKKAVDLHAMWFDIFAGEMYLFSKPRRKFIIVDESTVDQLEKEVNQPIDFLEKKAVDLHAMWFDIFAGEMYLFSKPRRKFIIVDETTVDQLEKEVNQPNV</sequence>
<dbReference type="PANTHER" id="PTHR11002:SF69">
    <property type="entry name" value="CARBONIC ANHYDRASE"/>
    <property type="match status" value="1"/>
</dbReference>
<keyword evidence="2" id="KW-1185">Reference proteome</keyword>
<protein>
    <submittedName>
        <fullName evidence="1">Uncharacterized protein</fullName>
    </submittedName>
</protein>
<reference evidence="1 2" key="1">
    <citation type="submission" date="2018-11" db="EMBL/GenBank/DDBJ databases">
        <authorList>
            <consortium name="Pathogen Informatics"/>
        </authorList>
    </citation>
    <scope>NUCLEOTIDE SEQUENCE [LARGE SCALE GENOMIC DNA]</scope>
</reference>
<dbReference type="GO" id="GO:0008270">
    <property type="term" value="F:zinc ion binding"/>
    <property type="evidence" value="ECO:0007669"/>
    <property type="project" value="InterPro"/>
</dbReference>